<gene>
    <name evidence="5" type="ORF">LCGC14_0419250</name>
</gene>
<feature type="domain" description="AMP-binding enzyme C-terminal" evidence="4">
    <location>
        <begin position="407"/>
        <end position="481"/>
    </location>
</feature>
<keyword evidence="2" id="KW-0436">Ligase</keyword>
<dbReference type="Pfam" id="PF00501">
    <property type="entry name" value="AMP-binding"/>
    <property type="match status" value="1"/>
</dbReference>
<dbReference type="SUPFAM" id="SSF56801">
    <property type="entry name" value="Acetyl-CoA synthetase-like"/>
    <property type="match status" value="1"/>
</dbReference>
<comment type="caution">
    <text evidence="5">The sequence shown here is derived from an EMBL/GenBank/DDBJ whole genome shotgun (WGS) entry which is preliminary data.</text>
</comment>
<comment type="similarity">
    <text evidence="1">Belongs to the ATP-dependent AMP-binding enzyme family.</text>
</comment>
<reference evidence="5" key="1">
    <citation type="journal article" date="2015" name="Nature">
        <title>Complex archaea that bridge the gap between prokaryotes and eukaryotes.</title>
        <authorList>
            <person name="Spang A."/>
            <person name="Saw J.H."/>
            <person name="Jorgensen S.L."/>
            <person name="Zaremba-Niedzwiedzka K."/>
            <person name="Martijn J."/>
            <person name="Lind A.E."/>
            <person name="van Eijk R."/>
            <person name="Schleper C."/>
            <person name="Guy L."/>
            <person name="Ettema T.J."/>
        </authorList>
    </citation>
    <scope>NUCLEOTIDE SEQUENCE</scope>
</reference>
<dbReference type="GO" id="GO:0031956">
    <property type="term" value="F:medium-chain fatty acid-CoA ligase activity"/>
    <property type="evidence" value="ECO:0007669"/>
    <property type="project" value="TreeGrafter"/>
</dbReference>
<evidence type="ECO:0000259" key="3">
    <source>
        <dbReference type="Pfam" id="PF00501"/>
    </source>
</evidence>
<organism evidence="5">
    <name type="scientific">marine sediment metagenome</name>
    <dbReference type="NCBI Taxonomy" id="412755"/>
    <lineage>
        <taxon>unclassified sequences</taxon>
        <taxon>metagenomes</taxon>
        <taxon>ecological metagenomes</taxon>
    </lineage>
</organism>
<dbReference type="InterPro" id="IPR025110">
    <property type="entry name" value="AMP-bd_C"/>
</dbReference>
<dbReference type="PANTHER" id="PTHR43201">
    <property type="entry name" value="ACYL-COA SYNTHETASE"/>
    <property type="match status" value="1"/>
</dbReference>
<dbReference type="PANTHER" id="PTHR43201:SF5">
    <property type="entry name" value="MEDIUM-CHAIN ACYL-COA LIGASE ACSF2, MITOCHONDRIAL"/>
    <property type="match status" value="1"/>
</dbReference>
<dbReference type="InterPro" id="IPR000873">
    <property type="entry name" value="AMP-dep_synth/lig_dom"/>
</dbReference>
<dbReference type="InterPro" id="IPR020845">
    <property type="entry name" value="AMP-binding_CS"/>
</dbReference>
<dbReference type="Gene3D" id="3.40.50.12780">
    <property type="entry name" value="N-terminal domain of ligase-like"/>
    <property type="match status" value="1"/>
</dbReference>
<evidence type="ECO:0000256" key="1">
    <source>
        <dbReference type="ARBA" id="ARBA00006432"/>
    </source>
</evidence>
<feature type="domain" description="AMP-dependent synthetase/ligase" evidence="3">
    <location>
        <begin position="13"/>
        <end position="351"/>
    </location>
</feature>
<dbReference type="EMBL" id="LAZR01000380">
    <property type="protein sequence ID" value="KKN71611.1"/>
    <property type="molecule type" value="Genomic_DNA"/>
</dbReference>
<name>A0A0F9VDF7_9ZZZZ</name>
<accession>A0A0F9VDF7</accession>
<dbReference type="InterPro" id="IPR045851">
    <property type="entry name" value="AMP-bd_C_sf"/>
</dbReference>
<evidence type="ECO:0000256" key="2">
    <source>
        <dbReference type="ARBA" id="ARBA00022598"/>
    </source>
</evidence>
<dbReference type="GO" id="GO:0006631">
    <property type="term" value="P:fatty acid metabolic process"/>
    <property type="evidence" value="ECO:0007669"/>
    <property type="project" value="TreeGrafter"/>
</dbReference>
<proteinExistence type="inferred from homology"/>
<dbReference type="AlphaFoldDB" id="A0A0F9VDF7"/>
<sequence>MTARLICGDLDRSGDEVAQRALQLAGGLARLGVEDGDVMAVMLRNGPAFIDAIQSCQTAGCFYCPVNWHFKAEEVAFLLKDSAAKVFLVEADLLDALEGAIPEGVTVLVNGASGGLTAGRLPYEAWLAEQAVYEGEVRTPRTHMAYTSGTTGRPKGVKRMAPPPEDREALAVAIQALSRTTWGIEPGVRTLVSAPLYHSAPSSFAQQSIVQAELMVVMPRFDAEQTLALIQKHRIDTVFLVPIMYVRLLRLPEDVKAKYDLSSVRFVASTGAPCAPDVKLQMLDWWGPVIYETYASSETGMITIQDPISARRKPGSVGRLIGETRIRIVDEEGNDCPQGEPGVIYVRQPAVPDFTYLNNDEAREKAGLGDLVTVGDIGYMDEEGYLYICDRKSDMVISGGVNIYPAEIEHVLITLPGVIDCAVVGIPDAEYGESLMAVVAAPEGLLSAEQVQQFVRERLAGYKVPRRVELIESLPRDDNGKVAKRRLRELFVPS</sequence>
<dbReference type="Gene3D" id="3.30.300.30">
    <property type="match status" value="1"/>
</dbReference>
<evidence type="ECO:0000259" key="4">
    <source>
        <dbReference type="Pfam" id="PF13193"/>
    </source>
</evidence>
<protein>
    <recommendedName>
        <fullName evidence="6">Long-chain fatty acid--CoA ligase</fullName>
    </recommendedName>
</protein>
<evidence type="ECO:0000313" key="5">
    <source>
        <dbReference type="EMBL" id="KKN71611.1"/>
    </source>
</evidence>
<evidence type="ECO:0008006" key="6">
    <source>
        <dbReference type="Google" id="ProtNLM"/>
    </source>
</evidence>
<dbReference type="PROSITE" id="PS00455">
    <property type="entry name" value="AMP_BINDING"/>
    <property type="match status" value="1"/>
</dbReference>
<dbReference type="InterPro" id="IPR042099">
    <property type="entry name" value="ANL_N_sf"/>
</dbReference>
<dbReference type="Pfam" id="PF13193">
    <property type="entry name" value="AMP-binding_C"/>
    <property type="match status" value="1"/>
</dbReference>